<dbReference type="InterPro" id="IPR041698">
    <property type="entry name" value="Methyltransf_25"/>
</dbReference>
<keyword evidence="1 5" id="KW-0489">Methyltransferase</keyword>
<evidence type="ECO:0000313" key="6">
    <source>
        <dbReference type="Proteomes" id="UP000077628"/>
    </source>
</evidence>
<dbReference type="InterPro" id="IPR029063">
    <property type="entry name" value="SAM-dependent_MTases_sf"/>
</dbReference>
<keyword evidence="6" id="KW-1185">Reference proteome</keyword>
<dbReference type="Gene3D" id="3.40.50.150">
    <property type="entry name" value="Vaccinia Virus protein VP39"/>
    <property type="match status" value="1"/>
</dbReference>
<dbReference type="PANTHER" id="PTHR43464:SF19">
    <property type="entry name" value="UBIQUINONE BIOSYNTHESIS O-METHYLTRANSFERASE, MITOCHONDRIAL"/>
    <property type="match status" value="1"/>
</dbReference>
<dbReference type="AlphaFoldDB" id="A0A177NIB6"/>
<dbReference type="STRING" id="702114.A1355_06705"/>
<dbReference type="OrthoDB" id="9804312at2"/>
<proteinExistence type="predicted"/>
<dbReference type="PANTHER" id="PTHR43464">
    <property type="entry name" value="METHYLTRANSFERASE"/>
    <property type="match status" value="1"/>
</dbReference>
<evidence type="ECO:0000256" key="2">
    <source>
        <dbReference type="ARBA" id="ARBA00022679"/>
    </source>
</evidence>
<evidence type="ECO:0000259" key="4">
    <source>
        <dbReference type="Pfam" id="PF13649"/>
    </source>
</evidence>
<dbReference type="Pfam" id="PF13649">
    <property type="entry name" value="Methyltransf_25"/>
    <property type="match status" value="1"/>
</dbReference>
<feature type="domain" description="Methyltransferase" evidence="4">
    <location>
        <begin position="39"/>
        <end position="125"/>
    </location>
</feature>
<protein>
    <submittedName>
        <fullName evidence="5">Methyltransferase type 12</fullName>
    </submittedName>
</protein>
<reference evidence="6" key="1">
    <citation type="submission" date="2016-03" db="EMBL/GenBank/DDBJ databases">
        <authorList>
            <person name="Heylen K."/>
            <person name="De Vos P."/>
            <person name="Vekeman B."/>
        </authorList>
    </citation>
    <scope>NUCLEOTIDE SEQUENCE [LARGE SCALE GENOMIC DNA]</scope>
    <source>
        <strain evidence="6">R-45383</strain>
    </source>
</reference>
<dbReference type="CDD" id="cd02440">
    <property type="entry name" value="AdoMet_MTases"/>
    <property type="match status" value="1"/>
</dbReference>
<keyword evidence="2 5" id="KW-0808">Transferase</keyword>
<dbReference type="RefSeq" id="WP_064029028.1">
    <property type="nucleotide sequence ID" value="NZ_LUUK01000174.1"/>
</dbReference>
<name>A0A177NIB6_9GAMM</name>
<dbReference type="GO" id="GO:0008168">
    <property type="term" value="F:methyltransferase activity"/>
    <property type="evidence" value="ECO:0007669"/>
    <property type="project" value="UniProtKB-KW"/>
</dbReference>
<comment type="caution">
    <text evidence="5">The sequence shown here is derived from an EMBL/GenBank/DDBJ whole genome shotgun (WGS) entry which is preliminary data.</text>
</comment>
<sequence length="196" mass="21865">MNDLQAKWDAIYQAAHQPGPPTEVLAEHPFLLPAEGSALDLACGLGGNALFLAQQGLRVQAWDISARALEILASHAKLRSLDITCRQHRIEADSLRNQLFDVIVISRFLDRTLCNAIMTALKPEGLLFYQTFIRDKPEPIGPSNPAFLLNRNELLQLFAPLTPVYYREYARTGDLRRGPRNEAAFIGQNTNLDSTP</sequence>
<dbReference type="GO" id="GO:0032259">
    <property type="term" value="P:methylation"/>
    <property type="evidence" value="ECO:0007669"/>
    <property type="project" value="UniProtKB-KW"/>
</dbReference>
<organism evidence="5 6">
    <name type="scientific">Methylomonas koyamae</name>
    <dbReference type="NCBI Taxonomy" id="702114"/>
    <lineage>
        <taxon>Bacteria</taxon>
        <taxon>Pseudomonadati</taxon>
        <taxon>Pseudomonadota</taxon>
        <taxon>Gammaproteobacteria</taxon>
        <taxon>Methylococcales</taxon>
        <taxon>Methylococcaceae</taxon>
        <taxon>Methylomonas</taxon>
    </lineage>
</organism>
<dbReference type="Proteomes" id="UP000077628">
    <property type="component" value="Unassembled WGS sequence"/>
</dbReference>
<evidence type="ECO:0000256" key="1">
    <source>
        <dbReference type="ARBA" id="ARBA00022603"/>
    </source>
</evidence>
<dbReference type="SUPFAM" id="SSF53335">
    <property type="entry name" value="S-adenosyl-L-methionine-dependent methyltransferases"/>
    <property type="match status" value="1"/>
</dbReference>
<keyword evidence="3" id="KW-0949">S-adenosyl-L-methionine</keyword>
<gene>
    <name evidence="5" type="ORF">A1355_06705</name>
</gene>
<evidence type="ECO:0000256" key="3">
    <source>
        <dbReference type="ARBA" id="ARBA00022691"/>
    </source>
</evidence>
<accession>A0A177NIB6</accession>
<evidence type="ECO:0000313" key="5">
    <source>
        <dbReference type="EMBL" id="OAI17866.1"/>
    </source>
</evidence>
<dbReference type="EMBL" id="LUUK01000174">
    <property type="protein sequence ID" value="OAI17866.1"/>
    <property type="molecule type" value="Genomic_DNA"/>
</dbReference>